<evidence type="ECO:0000256" key="2">
    <source>
        <dbReference type="SAM" id="Phobius"/>
    </source>
</evidence>
<evidence type="ECO:0000313" key="4">
    <source>
        <dbReference type="Proteomes" id="UP000228758"/>
    </source>
</evidence>
<feature type="compositionally biased region" description="Low complexity" evidence="1">
    <location>
        <begin position="56"/>
        <end position="68"/>
    </location>
</feature>
<feature type="transmembrane region" description="Helical" evidence="2">
    <location>
        <begin position="360"/>
        <end position="386"/>
    </location>
</feature>
<feature type="compositionally biased region" description="Basic and acidic residues" evidence="1">
    <location>
        <begin position="1"/>
        <end position="18"/>
    </location>
</feature>
<keyword evidence="2" id="KW-0472">Membrane</keyword>
<name>A0A2M9CMY7_9MICO</name>
<dbReference type="OrthoDB" id="5109074at2"/>
<keyword evidence="2" id="KW-1133">Transmembrane helix</keyword>
<sequence length="462" mass="48787">MSDRIHPDAVPEDRRDIDGDATTADAQGGAESDAPVDERREPVGAEPVSVDDARAADAPVDHVPAQPAERGAFVEREEGADETFVEREEAVPVGNALDPEAPGEERPFSDLPPTAEPPAGLPPTQPASYQHGAESAQTDDTTVTVGGDDRAGAPELVEPPQPERPAEPTAVATAYTADRPVEDPTAPDVPVEARVDAEPVAQKPTEPVVPTTDPGAAATTAAADTTAAPTLPDGRTADELTAPQATAVYPAAAPETARHDVPPVADPDAAHAPQRQVVYVSEPTPPKRKGNRGFGVLLALLSTLLFAVLYAALSVLIRGTAFGDVSVRFLAQPGFYIPVVVFAIAFVLLVLIVNRGGWWAYVVGSLFVGLLTYLGTVGVLLVLQGVVQMTPVEAQRFLVGYLTSPIVIVAGLVAREVSLWIGAAIAARGRRVKARNAEAREDFEREREQVRVERERNGYRPA</sequence>
<dbReference type="AlphaFoldDB" id="A0A2M9CMY7"/>
<feature type="region of interest" description="Disordered" evidence="1">
    <location>
        <begin position="1"/>
        <end position="232"/>
    </location>
</feature>
<feature type="transmembrane region" description="Helical" evidence="2">
    <location>
        <begin position="294"/>
        <end position="315"/>
    </location>
</feature>
<keyword evidence="4" id="KW-1185">Reference proteome</keyword>
<feature type="compositionally biased region" description="Low complexity" evidence="1">
    <location>
        <begin position="210"/>
        <end position="232"/>
    </location>
</feature>
<feature type="transmembrane region" description="Helical" evidence="2">
    <location>
        <begin position="335"/>
        <end position="353"/>
    </location>
</feature>
<keyword evidence="2" id="KW-0812">Transmembrane</keyword>
<dbReference type="EMBL" id="PGFF01000001">
    <property type="protein sequence ID" value="PJJ73242.1"/>
    <property type="molecule type" value="Genomic_DNA"/>
</dbReference>
<protein>
    <submittedName>
        <fullName evidence="3">Uncharacterized protein</fullName>
    </submittedName>
</protein>
<accession>A0A2M9CMY7</accession>
<reference evidence="3 4" key="1">
    <citation type="submission" date="2017-11" db="EMBL/GenBank/DDBJ databases">
        <title>Genomic Encyclopedia of Archaeal and Bacterial Type Strains, Phase II (KMG-II): From Individual Species to Whole Genera.</title>
        <authorList>
            <person name="Goeker M."/>
        </authorList>
    </citation>
    <scope>NUCLEOTIDE SEQUENCE [LARGE SCALE GENOMIC DNA]</scope>
    <source>
        <strain evidence="3 4">DSM 27393</strain>
    </source>
</reference>
<proteinExistence type="predicted"/>
<dbReference type="Proteomes" id="UP000228758">
    <property type="component" value="Unassembled WGS sequence"/>
</dbReference>
<organism evidence="3 4">
    <name type="scientific">Diaminobutyricimonas aerilata</name>
    <dbReference type="NCBI Taxonomy" id="1162967"/>
    <lineage>
        <taxon>Bacteria</taxon>
        <taxon>Bacillati</taxon>
        <taxon>Actinomycetota</taxon>
        <taxon>Actinomycetes</taxon>
        <taxon>Micrococcales</taxon>
        <taxon>Microbacteriaceae</taxon>
        <taxon>Diaminobutyricimonas</taxon>
    </lineage>
</organism>
<feature type="compositionally biased region" description="Low complexity" evidence="1">
    <location>
        <begin position="20"/>
        <end position="30"/>
    </location>
</feature>
<feature type="compositionally biased region" description="Pro residues" evidence="1">
    <location>
        <begin position="114"/>
        <end position="125"/>
    </location>
</feature>
<evidence type="ECO:0000256" key="1">
    <source>
        <dbReference type="SAM" id="MobiDB-lite"/>
    </source>
</evidence>
<gene>
    <name evidence="3" type="ORF">CLV46_2828</name>
</gene>
<feature type="transmembrane region" description="Helical" evidence="2">
    <location>
        <begin position="406"/>
        <end position="427"/>
    </location>
</feature>
<comment type="caution">
    <text evidence="3">The sequence shown here is derived from an EMBL/GenBank/DDBJ whole genome shotgun (WGS) entry which is preliminary data.</text>
</comment>
<dbReference type="SUPFAM" id="SSF82866">
    <property type="entry name" value="Multidrug efflux transporter AcrB transmembrane domain"/>
    <property type="match status" value="1"/>
</dbReference>
<dbReference type="RefSeq" id="WP_157802339.1">
    <property type="nucleotide sequence ID" value="NZ_PGFF01000001.1"/>
</dbReference>
<evidence type="ECO:0000313" key="3">
    <source>
        <dbReference type="EMBL" id="PJJ73242.1"/>
    </source>
</evidence>